<dbReference type="SUPFAM" id="SSF58038">
    <property type="entry name" value="SNARE fusion complex"/>
    <property type="match status" value="1"/>
</dbReference>
<sequence>MAADPFASYQREYLALRAALQPKLDTDIPNLRGEERKAAIRRANMELDEVDEIVDQLEHEARGKAKLMAQVRAHRQEVKGWKTRVSSLSAVSDRDILLSSRPSHQSYPLLGSDDDDSDTEATLSHTAAQRSRLLRSTQTLTSSSSRLDNAHRLALENEEIGQGVLGSLVGQRMQLVNANEHLEEADVSVGRAQGTIGKMIRLAYRQRIVIWLFVFVLAALVGLILYLKLR</sequence>
<evidence type="ECO:0000259" key="11">
    <source>
        <dbReference type="Pfam" id="PF05008"/>
    </source>
</evidence>
<dbReference type="PANTHER" id="PTHR21230">
    <property type="entry name" value="VESICLE TRANSPORT V-SNARE PROTEIN VTI1-RELATED"/>
    <property type="match status" value="1"/>
</dbReference>
<evidence type="ECO:0000256" key="6">
    <source>
        <dbReference type="ARBA" id="ARBA00022989"/>
    </source>
</evidence>
<keyword evidence="4 10" id="KW-0812">Transmembrane</keyword>
<dbReference type="OrthoDB" id="430637at2759"/>
<dbReference type="GO" id="GO:0031201">
    <property type="term" value="C:SNARE complex"/>
    <property type="evidence" value="ECO:0007669"/>
    <property type="project" value="TreeGrafter"/>
</dbReference>
<dbReference type="Gene3D" id="1.20.5.110">
    <property type="match status" value="1"/>
</dbReference>
<feature type="transmembrane region" description="Helical" evidence="10">
    <location>
        <begin position="208"/>
        <end position="227"/>
    </location>
</feature>
<evidence type="ECO:0000256" key="4">
    <source>
        <dbReference type="ARBA" id="ARBA00022692"/>
    </source>
</evidence>
<dbReference type="Pfam" id="PF12352">
    <property type="entry name" value="V-SNARE_C"/>
    <property type="match status" value="1"/>
</dbReference>
<evidence type="ECO:0000313" key="13">
    <source>
        <dbReference type="Proteomes" id="UP000321518"/>
    </source>
</evidence>
<evidence type="ECO:0000256" key="7">
    <source>
        <dbReference type="ARBA" id="ARBA00023054"/>
    </source>
</evidence>
<evidence type="ECO:0000256" key="2">
    <source>
        <dbReference type="ARBA" id="ARBA00006108"/>
    </source>
</evidence>
<organism evidence="12 13">
    <name type="scientific">Rhodotorula toruloides</name>
    <name type="common">Yeast</name>
    <name type="synonym">Rhodosporidium toruloides</name>
    <dbReference type="NCBI Taxonomy" id="5286"/>
    <lineage>
        <taxon>Eukaryota</taxon>
        <taxon>Fungi</taxon>
        <taxon>Dikarya</taxon>
        <taxon>Basidiomycota</taxon>
        <taxon>Pucciniomycotina</taxon>
        <taxon>Microbotryomycetes</taxon>
        <taxon>Sporidiobolales</taxon>
        <taxon>Sporidiobolaceae</taxon>
        <taxon>Rhodotorula</taxon>
    </lineage>
</organism>
<dbReference type="SUPFAM" id="SSF47661">
    <property type="entry name" value="t-snare proteins"/>
    <property type="match status" value="1"/>
</dbReference>
<dbReference type="PANTHER" id="PTHR21230:SF26">
    <property type="entry name" value="VESICLE TRANSPORT THROUGH INTERACTION WITH T-SNARES HOMOLOG 1A"/>
    <property type="match status" value="1"/>
</dbReference>
<dbReference type="GO" id="GO:0005789">
    <property type="term" value="C:endoplasmic reticulum membrane"/>
    <property type="evidence" value="ECO:0007669"/>
    <property type="project" value="TreeGrafter"/>
</dbReference>
<dbReference type="EMBL" id="BJWK01000002">
    <property type="protein sequence ID" value="GEM06606.1"/>
    <property type="molecule type" value="Genomic_DNA"/>
</dbReference>
<name>A0A511K9G6_RHOTO</name>
<dbReference type="Gene3D" id="1.20.58.400">
    <property type="entry name" value="t-snare proteins"/>
    <property type="match status" value="1"/>
</dbReference>
<dbReference type="GO" id="GO:0048280">
    <property type="term" value="P:vesicle fusion with Golgi apparatus"/>
    <property type="evidence" value="ECO:0007669"/>
    <property type="project" value="TreeGrafter"/>
</dbReference>
<feature type="region of interest" description="Disordered" evidence="9">
    <location>
        <begin position="102"/>
        <end position="127"/>
    </location>
</feature>
<evidence type="ECO:0000256" key="10">
    <source>
        <dbReference type="SAM" id="Phobius"/>
    </source>
</evidence>
<keyword evidence="8 10" id="KW-0472">Membrane</keyword>
<comment type="subcellular location">
    <subcellularLocation>
        <location evidence="1">Membrane</location>
        <topology evidence="1">Single-pass type IV membrane protein</topology>
    </subcellularLocation>
</comment>
<evidence type="ECO:0000256" key="3">
    <source>
        <dbReference type="ARBA" id="ARBA00022448"/>
    </source>
</evidence>
<evidence type="ECO:0000313" key="12">
    <source>
        <dbReference type="EMBL" id="GEM06606.1"/>
    </source>
</evidence>
<evidence type="ECO:0000256" key="8">
    <source>
        <dbReference type="ARBA" id="ARBA00023136"/>
    </source>
</evidence>
<dbReference type="GO" id="GO:0005829">
    <property type="term" value="C:cytosol"/>
    <property type="evidence" value="ECO:0007669"/>
    <property type="project" value="GOC"/>
</dbReference>
<proteinExistence type="inferred from homology"/>
<dbReference type="GO" id="GO:0005794">
    <property type="term" value="C:Golgi apparatus"/>
    <property type="evidence" value="ECO:0007669"/>
    <property type="project" value="TreeGrafter"/>
</dbReference>
<dbReference type="GO" id="GO:0005484">
    <property type="term" value="F:SNAP receptor activity"/>
    <property type="evidence" value="ECO:0007669"/>
    <property type="project" value="TreeGrafter"/>
</dbReference>
<keyword evidence="7" id="KW-0175">Coiled coil</keyword>
<dbReference type="GO" id="GO:0012507">
    <property type="term" value="C:ER to Golgi transport vesicle membrane"/>
    <property type="evidence" value="ECO:0007669"/>
    <property type="project" value="TreeGrafter"/>
</dbReference>
<dbReference type="Proteomes" id="UP000321518">
    <property type="component" value="Unassembled WGS sequence"/>
</dbReference>
<dbReference type="CDD" id="cd15862">
    <property type="entry name" value="SNARE_Vti1"/>
    <property type="match status" value="1"/>
</dbReference>
<comment type="similarity">
    <text evidence="2">Belongs to the VTI1 family.</text>
</comment>
<dbReference type="GO" id="GO:0000149">
    <property type="term" value="F:SNARE binding"/>
    <property type="evidence" value="ECO:0007669"/>
    <property type="project" value="TreeGrafter"/>
</dbReference>
<dbReference type="GO" id="GO:0006896">
    <property type="term" value="P:Golgi to vacuole transport"/>
    <property type="evidence" value="ECO:0007669"/>
    <property type="project" value="TreeGrafter"/>
</dbReference>
<gene>
    <name evidence="12" type="ORF">Rt10032_c02g0623</name>
</gene>
<dbReference type="InterPro" id="IPR010989">
    <property type="entry name" value="SNARE"/>
</dbReference>
<dbReference type="GO" id="GO:0016236">
    <property type="term" value="P:macroautophagy"/>
    <property type="evidence" value="ECO:0007669"/>
    <property type="project" value="TreeGrafter"/>
</dbReference>
<accession>A0A511K9G6</accession>
<dbReference type="GO" id="GO:0006891">
    <property type="term" value="P:intra-Golgi vesicle-mediated transport"/>
    <property type="evidence" value="ECO:0007669"/>
    <property type="project" value="TreeGrafter"/>
</dbReference>
<dbReference type="GO" id="GO:0006886">
    <property type="term" value="P:intracellular protein transport"/>
    <property type="evidence" value="ECO:0007669"/>
    <property type="project" value="InterPro"/>
</dbReference>
<dbReference type="InterPro" id="IPR007705">
    <property type="entry name" value="Vesicle_trsprt_v-SNARE_N"/>
</dbReference>
<dbReference type="InterPro" id="IPR038407">
    <property type="entry name" value="v-SNARE_N_sf"/>
</dbReference>
<dbReference type="GO" id="GO:0031902">
    <property type="term" value="C:late endosome membrane"/>
    <property type="evidence" value="ECO:0007669"/>
    <property type="project" value="TreeGrafter"/>
</dbReference>
<feature type="domain" description="Vesicle transport v-SNARE N-terminal" evidence="11">
    <location>
        <begin position="5"/>
        <end position="85"/>
    </location>
</feature>
<dbReference type="GO" id="GO:0042147">
    <property type="term" value="P:retrograde transport, endosome to Golgi"/>
    <property type="evidence" value="ECO:0007669"/>
    <property type="project" value="TreeGrafter"/>
</dbReference>
<evidence type="ECO:0000256" key="9">
    <source>
        <dbReference type="SAM" id="MobiDB-lite"/>
    </source>
</evidence>
<dbReference type="Pfam" id="PF05008">
    <property type="entry name" value="V-SNARE"/>
    <property type="match status" value="1"/>
</dbReference>
<dbReference type="FunFam" id="1.20.5.110:FF:000002">
    <property type="entry name" value="Vesicle transport through interaction with t-SNAREsB"/>
    <property type="match status" value="1"/>
</dbReference>
<keyword evidence="3" id="KW-0813">Transport</keyword>
<evidence type="ECO:0000256" key="5">
    <source>
        <dbReference type="ARBA" id="ARBA00022927"/>
    </source>
</evidence>
<dbReference type="AlphaFoldDB" id="A0A511K9G6"/>
<evidence type="ECO:0000256" key="1">
    <source>
        <dbReference type="ARBA" id="ARBA00004211"/>
    </source>
</evidence>
<comment type="caution">
    <text evidence="12">The sequence shown here is derived from an EMBL/GenBank/DDBJ whole genome shotgun (WGS) entry which is preliminary data.</text>
</comment>
<keyword evidence="6 10" id="KW-1133">Transmembrane helix</keyword>
<protein>
    <submittedName>
        <fullName evidence="12">Vesicle transport v-snare protein vti1</fullName>
    </submittedName>
</protein>
<keyword evidence="5" id="KW-0653">Protein transport</keyword>
<reference evidence="12 13" key="1">
    <citation type="submission" date="2019-07" db="EMBL/GenBank/DDBJ databases">
        <title>Rhodotorula toruloides NBRC10032 genome sequencing.</title>
        <authorList>
            <person name="Shida Y."/>
            <person name="Takaku H."/>
            <person name="Ogasawara W."/>
            <person name="Mori K."/>
        </authorList>
    </citation>
    <scope>NUCLEOTIDE SEQUENCE [LARGE SCALE GENOMIC DNA]</scope>
    <source>
        <strain evidence="12 13">NBRC10032</strain>
    </source>
</reference>